<dbReference type="EC" id="2.7.13.3" evidence="2"/>
<feature type="coiled-coil region" evidence="3">
    <location>
        <begin position="257"/>
        <end position="298"/>
    </location>
</feature>
<dbReference type="InterPro" id="IPR005467">
    <property type="entry name" value="His_kinase_dom"/>
</dbReference>
<dbReference type="RefSeq" id="WP_126793101.1">
    <property type="nucleotide sequence ID" value="NZ_PIPI01000005.1"/>
</dbReference>
<dbReference type="SUPFAM" id="SSF47384">
    <property type="entry name" value="Homodimeric domain of signal transducing histidine kinase"/>
    <property type="match status" value="1"/>
</dbReference>
<evidence type="ECO:0000256" key="1">
    <source>
        <dbReference type="ARBA" id="ARBA00000085"/>
    </source>
</evidence>
<keyword evidence="3" id="KW-0175">Coiled coil</keyword>
<dbReference type="GO" id="GO:0000155">
    <property type="term" value="F:phosphorelay sensor kinase activity"/>
    <property type="evidence" value="ECO:0007669"/>
    <property type="project" value="InterPro"/>
</dbReference>
<evidence type="ECO:0000313" key="6">
    <source>
        <dbReference type="EMBL" id="RUO19558.1"/>
    </source>
</evidence>
<protein>
    <recommendedName>
        <fullName evidence="2">histidine kinase</fullName>
        <ecNumber evidence="2">2.7.13.3</ecNumber>
    </recommendedName>
</protein>
<dbReference type="EMBL" id="PIPI01000005">
    <property type="protein sequence ID" value="RUO19558.1"/>
    <property type="molecule type" value="Genomic_DNA"/>
</dbReference>
<dbReference type="Gene3D" id="3.30.565.10">
    <property type="entry name" value="Histidine kinase-like ATPase, C-terminal domain"/>
    <property type="match status" value="1"/>
</dbReference>
<dbReference type="Gene3D" id="1.10.287.130">
    <property type="match status" value="1"/>
</dbReference>
<comment type="caution">
    <text evidence="6">The sequence shown here is derived from an EMBL/GenBank/DDBJ whole genome shotgun (WGS) entry which is preliminary data.</text>
</comment>
<feature type="transmembrane region" description="Helical" evidence="4">
    <location>
        <begin position="179"/>
        <end position="200"/>
    </location>
</feature>
<reference evidence="6 7" key="1">
    <citation type="journal article" date="2011" name="Front. Microbiol.">
        <title>Genomic signatures of strain selection and enhancement in Bacillus atrophaeus var. globigii, a historical biowarfare simulant.</title>
        <authorList>
            <person name="Gibbons H.S."/>
            <person name="Broomall S.M."/>
            <person name="McNew L.A."/>
            <person name="Daligault H."/>
            <person name="Chapman C."/>
            <person name="Bruce D."/>
            <person name="Karavis M."/>
            <person name="Krepps M."/>
            <person name="McGregor P.A."/>
            <person name="Hong C."/>
            <person name="Park K.H."/>
            <person name="Akmal A."/>
            <person name="Feldman A."/>
            <person name="Lin J.S."/>
            <person name="Chang W.E."/>
            <person name="Higgs B.W."/>
            <person name="Demirev P."/>
            <person name="Lindquist J."/>
            <person name="Liem A."/>
            <person name="Fochler E."/>
            <person name="Read T.D."/>
            <person name="Tapia R."/>
            <person name="Johnson S."/>
            <person name="Bishop-Lilly K.A."/>
            <person name="Detter C."/>
            <person name="Han C."/>
            <person name="Sozhamannan S."/>
            <person name="Rosenzweig C.N."/>
            <person name="Skowronski E.W."/>
        </authorList>
    </citation>
    <scope>NUCLEOTIDE SEQUENCE [LARGE SCALE GENOMIC DNA]</scope>
    <source>
        <strain evidence="6 7">AK5</strain>
    </source>
</reference>
<evidence type="ECO:0000256" key="2">
    <source>
        <dbReference type="ARBA" id="ARBA00012438"/>
    </source>
</evidence>
<dbReference type="AlphaFoldDB" id="A0A432VT03"/>
<keyword evidence="4" id="KW-1133">Transmembrane helix</keyword>
<dbReference type="InterPro" id="IPR003661">
    <property type="entry name" value="HisK_dim/P_dom"/>
</dbReference>
<evidence type="ECO:0000256" key="4">
    <source>
        <dbReference type="SAM" id="Phobius"/>
    </source>
</evidence>
<proteinExistence type="predicted"/>
<dbReference type="PANTHER" id="PTHR43065">
    <property type="entry name" value="SENSOR HISTIDINE KINASE"/>
    <property type="match status" value="1"/>
</dbReference>
<dbReference type="CDD" id="cd00075">
    <property type="entry name" value="HATPase"/>
    <property type="match status" value="1"/>
</dbReference>
<comment type="catalytic activity">
    <reaction evidence="1">
        <text>ATP + protein L-histidine = ADP + protein N-phospho-L-histidine.</text>
        <dbReference type="EC" id="2.7.13.3"/>
    </reaction>
</comment>
<dbReference type="PROSITE" id="PS50109">
    <property type="entry name" value="HIS_KIN"/>
    <property type="match status" value="1"/>
</dbReference>
<dbReference type="Pfam" id="PF02518">
    <property type="entry name" value="HATPase_c"/>
    <property type="match status" value="1"/>
</dbReference>
<gene>
    <name evidence="6" type="ORF">CWE06_08485</name>
</gene>
<name>A0A432VT03_9GAMM</name>
<evidence type="ECO:0000313" key="7">
    <source>
        <dbReference type="Proteomes" id="UP000288212"/>
    </source>
</evidence>
<dbReference type="SUPFAM" id="SSF55874">
    <property type="entry name" value="ATPase domain of HSP90 chaperone/DNA topoisomerase II/histidine kinase"/>
    <property type="match status" value="1"/>
</dbReference>
<organism evidence="6 7">
    <name type="scientific">Aliidiomarina haloalkalitolerans</name>
    <dbReference type="NCBI Taxonomy" id="859059"/>
    <lineage>
        <taxon>Bacteria</taxon>
        <taxon>Pseudomonadati</taxon>
        <taxon>Pseudomonadota</taxon>
        <taxon>Gammaproteobacteria</taxon>
        <taxon>Alteromonadales</taxon>
        <taxon>Idiomarinaceae</taxon>
        <taxon>Aliidiomarina</taxon>
    </lineage>
</organism>
<dbReference type="CDD" id="cd00082">
    <property type="entry name" value="HisKA"/>
    <property type="match status" value="1"/>
</dbReference>
<dbReference type="SMART" id="SM00387">
    <property type="entry name" value="HATPase_c"/>
    <property type="match status" value="1"/>
</dbReference>
<feature type="domain" description="Histidine kinase" evidence="5">
    <location>
        <begin position="314"/>
        <end position="558"/>
    </location>
</feature>
<keyword evidence="4" id="KW-0472">Membrane</keyword>
<keyword evidence="7" id="KW-1185">Reference proteome</keyword>
<feature type="transmembrane region" description="Helical" evidence="4">
    <location>
        <begin position="20"/>
        <end position="41"/>
    </location>
</feature>
<evidence type="ECO:0000256" key="3">
    <source>
        <dbReference type="SAM" id="Coils"/>
    </source>
</evidence>
<dbReference type="InterPro" id="IPR003594">
    <property type="entry name" value="HATPase_dom"/>
</dbReference>
<dbReference type="InterPro" id="IPR036890">
    <property type="entry name" value="HATPase_C_sf"/>
</dbReference>
<evidence type="ECO:0000259" key="5">
    <source>
        <dbReference type="PROSITE" id="PS50109"/>
    </source>
</evidence>
<accession>A0A432VT03</accession>
<keyword evidence="4" id="KW-0812">Transmembrane</keyword>
<dbReference type="OrthoDB" id="2521613at2"/>
<dbReference type="InterPro" id="IPR036097">
    <property type="entry name" value="HisK_dim/P_sf"/>
</dbReference>
<dbReference type="Proteomes" id="UP000288212">
    <property type="component" value="Unassembled WGS sequence"/>
</dbReference>
<sequence>MQRTDKQHAKESLSLSSRLFTLVFGLVTLMMLLYIALTTLLTSNNERIRIIQQAEVVAQQIALKAAGVQLDDDEAVALLQGLAAYDAIQHAHLYAYSRNSSVLEVAASYNQPGRAALPSQSAQINDIQPYRFFGEQLEVVHPIQVSRMNNTTATIGYVYLRVSLEGVTATYQRHLVTSFGGFVLLLVTLAVALKLFLSYVQQNTQRFSRLISQAILDDQLDIHKSQPIADEFFELRLQIRRLLEKFRHEKRYAAHSANQARDAYEKLETESQQRTNNLREVNQKLTEALTQLHAYQRRRLEQDKLASLGDLVAGIAHELNTPLGTSLTAITRLQHEQASIMAAHQEKNLTAAQFQEFLDHGEEMLSLCYRNVQRSTELVRHFQQMAMFNRTDAPKKIALPVFLNTLCERLKDELNLPDFVHISCHADDVIVHMRTIIVEHILTELLDNTIAHAPIRHANNDVEPLKIELTATTDEHAIILVFRDNGKGIEPRLKNKIFEPFVTSNRMEGDQGLGLFRVHSWVTNLLLGEIRCESDVYIEGDENKAHGTTLTIRMSKDLENDD</sequence>